<evidence type="ECO:0000256" key="2">
    <source>
        <dbReference type="ARBA" id="ARBA00022448"/>
    </source>
</evidence>
<evidence type="ECO:0000259" key="5">
    <source>
        <dbReference type="Pfam" id="PF08314"/>
    </source>
</evidence>
<evidence type="ECO:0000313" key="6">
    <source>
        <dbReference type="EMBL" id="KAK8150148.1"/>
    </source>
</evidence>
<organism evidence="6 7">
    <name type="scientific">Beauveria asiatica</name>
    <dbReference type="NCBI Taxonomy" id="1069075"/>
    <lineage>
        <taxon>Eukaryota</taxon>
        <taxon>Fungi</taxon>
        <taxon>Dikarya</taxon>
        <taxon>Ascomycota</taxon>
        <taxon>Pezizomycotina</taxon>
        <taxon>Sordariomycetes</taxon>
        <taxon>Hypocreomycetidae</taxon>
        <taxon>Hypocreales</taxon>
        <taxon>Cordycipitaceae</taxon>
        <taxon>Beauveria</taxon>
    </lineage>
</organism>
<keyword evidence="7" id="KW-1185">Reference proteome</keyword>
<keyword evidence="2" id="KW-0813">Transport</keyword>
<evidence type="ECO:0000256" key="1">
    <source>
        <dbReference type="ARBA" id="ARBA00004240"/>
    </source>
</evidence>
<accession>A0AAW0S785</accession>
<name>A0AAW0S785_9HYPO</name>
<dbReference type="AlphaFoldDB" id="A0AAW0S785"/>
<dbReference type="Proteomes" id="UP001397290">
    <property type="component" value="Unassembled WGS sequence"/>
</dbReference>
<reference evidence="6 7" key="1">
    <citation type="submission" date="2020-02" db="EMBL/GenBank/DDBJ databases">
        <title>Comparative genomics of the hypocrealean fungal genus Beauvera.</title>
        <authorList>
            <person name="Showalter D.N."/>
            <person name="Bushley K.E."/>
            <person name="Rehner S.A."/>
        </authorList>
    </citation>
    <scope>NUCLEOTIDE SEQUENCE [LARGE SCALE GENOMIC DNA]</scope>
    <source>
        <strain evidence="6 7">ARSEF4384</strain>
    </source>
</reference>
<comment type="caution">
    <text evidence="6">The sequence shown here is derived from an EMBL/GenBank/DDBJ whole genome shotgun (WGS) entry which is preliminary data.</text>
</comment>
<dbReference type="GO" id="GO:0006890">
    <property type="term" value="P:retrograde vesicle-mediated transport, Golgi to endoplasmic reticulum"/>
    <property type="evidence" value="ECO:0007669"/>
    <property type="project" value="InterPro"/>
</dbReference>
<dbReference type="InterPro" id="IPR013244">
    <property type="entry name" value="Sec39_domain"/>
</dbReference>
<feature type="domain" description="Sec39" evidence="5">
    <location>
        <begin position="11"/>
        <end position="164"/>
    </location>
</feature>
<dbReference type="Pfam" id="PF08314">
    <property type="entry name" value="Sec39"/>
    <property type="match status" value="1"/>
</dbReference>
<comment type="subcellular location">
    <subcellularLocation>
        <location evidence="1">Endoplasmic reticulum</location>
    </subcellularLocation>
</comment>
<evidence type="ECO:0000313" key="7">
    <source>
        <dbReference type="Proteomes" id="UP001397290"/>
    </source>
</evidence>
<dbReference type="PANTHER" id="PTHR40787">
    <property type="entry name" value="SECRETED PROTEIN"/>
    <property type="match status" value="1"/>
</dbReference>
<evidence type="ECO:0000256" key="4">
    <source>
        <dbReference type="ARBA" id="ARBA00022927"/>
    </source>
</evidence>
<dbReference type="PANTHER" id="PTHR40787:SF3">
    <property type="entry name" value="PROTEIN TRANSPORT PROTEIN SEC39"/>
    <property type="match status" value="1"/>
</dbReference>
<evidence type="ECO:0000256" key="3">
    <source>
        <dbReference type="ARBA" id="ARBA00022824"/>
    </source>
</evidence>
<gene>
    <name evidence="6" type="ORF">G3M48_003868</name>
</gene>
<keyword evidence="4" id="KW-0653">Protein transport</keyword>
<protein>
    <recommendedName>
        <fullName evidence="5">Sec39 domain-containing protein</fullName>
    </recommendedName>
</protein>
<proteinExistence type="predicted"/>
<sequence length="190" mass="21307">MGKDITPAKVLLLAAYLAAQGDIDKLASLALQNAHVLHIEILLRIILTYLPETVEPCAYTEFLRDLSDGQLQAPAHFELDTSSVDMLNDETAVKKAKKLHLLPLRSENTENGKSDDLVRDFIFQRAYTINTEVGALSQLPDLLRPFLDQDPSINHWAASTLLPFTGPRRHSYFLALLKKMERQLGEISEV</sequence>
<dbReference type="EMBL" id="JAAHCF010000025">
    <property type="protein sequence ID" value="KAK8150148.1"/>
    <property type="molecule type" value="Genomic_DNA"/>
</dbReference>
<dbReference type="GO" id="GO:0005783">
    <property type="term" value="C:endoplasmic reticulum"/>
    <property type="evidence" value="ECO:0007669"/>
    <property type="project" value="UniProtKB-SubCell"/>
</dbReference>
<dbReference type="GO" id="GO:0015031">
    <property type="term" value="P:protein transport"/>
    <property type="evidence" value="ECO:0007669"/>
    <property type="project" value="UniProtKB-KW"/>
</dbReference>
<keyword evidence="3" id="KW-0256">Endoplasmic reticulum</keyword>